<dbReference type="STRING" id="265719.SAMN04488509_11264"/>
<sequence>MQARLTLALALSASLLAGCSGSSNSPRAVPVTPATNNNGTPVAGVITARFDPAAGVVPTPNNLLLSGTTDLTLNIPVQGGEASTNFADPQVAINTLDGWSTTAPWSFSFSDAPNAASVVPGQSVRVFEVVLSGPGGAVTRVVRELTAGVDFATAPQSSDATGRSWAIVPLKPLKQLTSYMAVLTNGIRDSRGNDTTPSQTYFLAKRTAPLCAAGASTDPLLPASTACALEPVRQLTNAQLAAAASAGVNRDSVVLSWVATTQSITPVLQAVRSIAQPGAVIVAPSGLNTSIAGLPPIADIYIGTLRVPYYLSAPSQANPTAPLNTFWRAAPGAYVAPFNAAGLNPTSRNITFANPIPVATGNENIPVLMTVPNAASGRTKPAAGWPVVIFQHGITRNRSDALAISATMAAQGFAVVAIDLPLHGLPASNPLAIGNTPFGAVARERTFGVDYINNTTGAAGPDGVADDSGAHMINLSSLLTSRDNLRQGVADLFVLTKTLPNIDLDANGAGDLDASRVAYVGQSLGAIVGTSFLALEPTVNVGLLSVPGGGIARMLEASPTFGPRIRAGLAAAAGLQPGTPSYDQFFGATQQIIDSADPVNYGFASATDAIVVHEAVGNGSNVLPDQVIPNRVTGAPLSGTEPLIAALGLPAITATTQAANGVRGAVRFTAGDHGSLLSPTASAAATAEMQGQMASLIVSAGQAVQVTNTSVIRTQ</sequence>
<dbReference type="Pfam" id="PF03403">
    <property type="entry name" value="PAF-AH_p_II"/>
    <property type="match status" value="1"/>
</dbReference>
<dbReference type="InterPro" id="IPR025920">
    <property type="entry name" value="Lipase_bact_N"/>
</dbReference>
<dbReference type="Gene3D" id="3.40.50.1820">
    <property type="entry name" value="alpha/beta hydrolase"/>
    <property type="match status" value="1"/>
</dbReference>
<dbReference type="EMBL" id="FNAG01000012">
    <property type="protein sequence ID" value="SDD97901.1"/>
    <property type="molecule type" value="Genomic_DNA"/>
</dbReference>
<dbReference type="Proteomes" id="UP000199603">
    <property type="component" value="Unassembled WGS sequence"/>
</dbReference>
<proteinExistence type="predicted"/>
<keyword evidence="4" id="KW-1185">Reference proteome</keyword>
<accession>A0A1G6Z5V0</accession>
<dbReference type="AlphaFoldDB" id="A0A1G6Z5V0"/>
<reference evidence="3 4" key="1">
    <citation type="submission" date="2016-10" db="EMBL/GenBank/DDBJ databases">
        <authorList>
            <person name="de Groot N.N."/>
        </authorList>
    </citation>
    <scope>NUCLEOTIDE SEQUENCE [LARGE SCALE GENOMIC DNA]</scope>
    <source>
        <strain evidence="3 4">DSM 16957</strain>
    </source>
</reference>
<dbReference type="PROSITE" id="PS51257">
    <property type="entry name" value="PROKAR_LIPOPROTEIN"/>
    <property type="match status" value="1"/>
</dbReference>
<keyword evidence="3" id="KW-0378">Hydrolase</keyword>
<evidence type="ECO:0000259" key="2">
    <source>
        <dbReference type="Pfam" id="PF12262"/>
    </source>
</evidence>
<evidence type="ECO:0000256" key="1">
    <source>
        <dbReference type="SAM" id="SignalP"/>
    </source>
</evidence>
<feature type="signal peptide" evidence="1">
    <location>
        <begin position="1"/>
        <end position="28"/>
    </location>
</feature>
<feature type="chain" id="PRO_5011758234" evidence="1">
    <location>
        <begin position="29"/>
        <end position="715"/>
    </location>
</feature>
<dbReference type="RefSeq" id="WP_091244649.1">
    <property type="nucleotide sequence ID" value="NZ_FNAG01000012.1"/>
</dbReference>
<dbReference type="GO" id="GO:0016787">
    <property type="term" value="F:hydrolase activity"/>
    <property type="evidence" value="ECO:0007669"/>
    <property type="project" value="UniProtKB-KW"/>
</dbReference>
<dbReference type="Pfam" id="PF12262">
    <property type="entry name" value="Lipase_bact_N"/>
    <property type="match status" value="1"/>
</dbReference>
<evidence type="ECO:0000313" key="4">
    <source>
        <dbReference type="Proteomes" id="UP000199603"/>
    </source>
</evidence>
<dbReference type="SUPFAM" id="SSF53474">
    <property type="entry name" value="alpha/beta-Hydrolases"/>
    <property type="match status" value="1"/>
</dbReference>
<dbReference type="InterPro" id="IPR029058">
    <property type="entry name" value="AB_hydrolase_fold"/>
</dbReference>
<protein>
    <submittedName>
        <fullName evidence="3">Alpha/beta hydrolase family protein</fullName>
    </submittedName>
</protein>
<name>A0A1G6Z5V0_9GAMM</name>
<feature type="domain" description="Bacterial virulence factor lipase N-terminal" evidence="2">
    <location>
        <begin position="57"/>
        <end position="274"/>
    </location>
</feature>
<keyword evidence="1" id="KW-0732">Signal</keyword>
<gene>
    <name evidence="3" type="ORF">SAMN04488509_11264</name>
</gene>
<evidence type="ECO:0000313" key="3">
    <source>
        <dbReference type="EMBL" id="SDD97901.1"/>
    </source>
</evidence>
<organism evidence="3 4">
    <name type="scientific">Aquimonas voraii</name>
    <dbReference type="NCBI Taxonomy" id="265719"/>
    <lineage>
        <taxon>Bacteria</taxon>
        <taxon>Pseudomonadati</taxon>
        <taxon>Pseudomonadota</taxon>
        <taxon>Gammaproteobacteria</taxon>
        <taxon>Lysobacterales</taxon>
        <taxon>Lysobacteraceae</taxon>
        <taxon>Aquimonas</taxon>
    </lineage>
</organism>
<dbReference type="OrthoDB" id="5477453at2"/>